<dbReference type="EMBL" id="AZJI01000009">
    <property type="protein sequence ID" value="ETD22448.1"/>
    <property type="molecule type" value="Genomic_DNA"/>
</dbReference>
<dbReference type="eggNOG" id="COG0647">
    <property type="taxonomic scope" value="Bacteria"/>
</dbReference>
<dbReference type="Proteomes" id="UP000018731">
    <property type="component" value="Unassembled WGS sequence"/>
</dbReference>
<dbReference type="RefSeq" id="WP_023928552.1">
    <property type="nucleotide sequence ID" value="NZ_KI669455.1"/>
</dbReference>
<sequence>MKNIKDNLVEVSQMRNRGFQARSEGVCLSQMTEAKRVESTIYRRETTLKLSTLPKTWLIDIDGTIVKHNGYKDNGRDTLLNGVSEFFASLPKDDKVILLTARESSQVPSLKDFLAEHKIRFDALISDLPFGERILVNDAKPSGLKTAFAINKKRDEDFCVEVERDEKL</sequence>
<dbReference type="AlphaFoldDB" id="V8C4Y9"/>
<gene>
    <name evidence="1" type="ORF">HMPREF2086_01755</name>
</gene>
<name>V8C4Y9_9HELI</name>
<reference evidence="1 2" key="1">
    <citation type="journal article" date="2014" name="Genome Announc.">
        <title>Draft genome sequences of six enterohepatic helicobacter species isolated from humans and one from rhesus macaques.</title>
        <authorList>
            <person name="Shen Z."/>
            <person name="Sheh A."/>
            <person name="Young S.K."/>
            <person name="Abouelliel A."/>
            <person name="Ward D.V."/>
            <person name="Earl A.M."/>
            <person name="Fox J.G."/>
        </authorList>
    </citation>
    <scope>NUCLEOTIDE SEQUENCE [LARGE SCALE GENOMIC DNA]</scope>
    <source>
        <strain evidence="1 2">MIT 99-5501</strain>
    </source>
</reference>
<proteinExistence type="predicted"/>
<dbReference type="STRING" id="1357400.HMPREF2086_01755"/>
<dbReference type="HOGENOM" id="CLU_134963_0_0_7"/>
<evidence type="ECO:0000313" key="1">
    <source>
        <dbReference type="EMBL" id="ETD22448.1"/>
    </source>
</evidence>
<protein>
    <recommendedName>
        <fullName evidence="3">FCP1 homology domain-containing protein</fullName>
    </recommendedName>
</protein>
<dbReference type="InterPro" id="IPR036412">
    <property type="entry name" value="HAD-like_sf"/>
</dbReference>
<dbReference type="InterPro" id="IPR023214">
    <property type="entry name" value="HAD_sf"/>
</dbReference>
<dbReference type="SUPFAM" id="SSF56784">
    <property type="entry name" value="HAD-like"/>
    <property type="match status" value="1"/>
</dbReference>
<comment type="caution">
    <text evidence="1">The sequence shown here is derived from an EMBL/GenBank/DDBJ whole genome shotgun (WGS) entry which is preliminary data.</text>
</comment>
<keyword evidence="2" id="KW-1185">Reference proteome</keyword>
<accession>V8C4Y9</accession>
<evidence type="ECO:0008006" key="3">
    <source>
        <dbReference type="Google" id="ProtNLM"/>
    </source>
</evidence>
<dbReference type="PATRIC" id="fig|1357400.3.peg.2371"/>
<evidence type="ECO:0000313" key="2">
    <source>
        <dbReference type="Proteomes" id="UP000018731"/>
    </source>
</evidence>
<dbReference type="Gene3D" id="3.40.50.1000">
    <property type="entry name" value="HAD superfamily/HAD-like"/>
    <property type="match status" value="1"/>
</dbReference>
<organism evidence="1 2">
    <name type="scientific">Helicobacter macacae MIT 99-5501</name>
    <dbReference type="NCBI Taxonomy" id="1357400"/>
    <lineage>
        <taxon>Bacteria</taxon>
        <taxon>Pseudomonadati</taxon>
        <taxon>Campylobacterota</taxon>
        <taxon>Epsilonproteobacteria</taxon>
        <taxon>Campylobacterales</taxon>
        <taxon>Helicobacteraceae</taxon>
        <taxon>Helicobacter</taxon>
    </lineage>
</organism>